<dbReference type="Pfam" id="PF00551">
    <property type="entry name" value="Formyl_trans_N"/>
    <property type="match status" value="1"/>
</dbReference>
<feature type="binding site" evidence="6">
    <location>
        <position position="106"/>
    </location>
    <ligand>
        <name>(6R)-10-formyltetrahydrofolate</name>
        <dbReference type="ChEBI" id="CHEBI:195366"/>
    </ligand>
</feature>
<dbReference type="EMBL" id="LN824141">
    <property type="protein sequence ID" value="CEP78712.1"/>
    <property type="molecule type" value="Genomic_DNA"/>
</dbReference>
<dbReference type="KEGG" id="dtn:DTL3_1418"/>
<dbReference type="InterPro" id="IPR004607">
    <property type="entry name" value="GART"/>
</dbReference>
<dbReference type="GO" id="GO:0004644">
    <property type="term" value="F:phosphoribosylglycinamide formyltransferase activity"/>
    <property type="evidence" value="ECO:0007669"/>
    <property type="project" value="UniProtKB-UniRule"/>
</dbReference>
<dbReference type="PATRIC" id="fig|1006576.9.peg.1416"/>
<accession>A0A0C7NS93</accession>
<dbReference type="PANTHER" id="PTHR43369:SF2">
    <property type="entry name" value="PHOSPHORIBOSYLGLYCINAMIDE FORMYLTRANSFERASE"/>
    <property type="match status" value="1"/>
</dbReference>
<comment type="function">
    <text evidence="6">Catalyzes the transfer of a formyl group from 10-formyltetrahydrofolate to 5-phospho-ribosyl-glycinamide (GAR), producing 5-phospho-ribosyl-N-formylglycinamide (FGAR) and tetrahydrofolate.</text>
</comment>
<dbReference type="GO" id="GO:0006189">
    <property type="term" value="P:'de novo' IMP biosynthetic process"/>
    <property type="evidence" value="ECO:0007669"/>
    <property type="project" value="UniProtKB-UniRule"/>
</dbReference>
<comment type="pathway">
    <text evidence="1 6">Purine metabolism; IMP biosynthesis via de novo pathway; N(2)-formyl-N(1)-(5-phospho-D-ribosyl)glycinamide from N(1)-(5-phospho-D-ribosyl)glycinamide (10-formyl THF route): step 1/1.</text>
</comment>
<dbReference type="CDD" id="cd08645">
    <property type="entry name" value="FMT_core_GART"/>
    <property type="match status" value="1"/>
</dbReference>
<comment type="similarity">
    <text evidence="4 6">Belongs to the GART family.</text>
</comment>
<dbReference type="OrthoDB" id="9806170at2"/>
<evidence type="ECO:0000256" key="2">
    <source>
        <dbReference type="ARBA" id="ARBA00022679"/>
    </source>
</evidence>
<gene>
    <name evidence="6 8" type="primary">purN</name>
    <name evidence="8" type="ORF">DTL3_1418</name>
</gene>
<feature type="binding site" evidence="6">
    <location>
        <begin position="89"/>
        <end position="92"/>
    </location>
    <ligand>
        <name>(6R)-10-formyltetrahydrofolate</name>
        <dbReference type="ChEBI" id="CHEBI:195366"/>
    </ligand>
</feature>
<dbReference type="InterPro" id="IPR002376">
    <property type="entry name" value="Formyl_transf_N"/>
</dbReference>
<evidence type="ECO:0000256" key="6">
    <source>
        <dbReference type="HAMAP-Rule" id="MF_01930"/>
    </source>
</evidence>
<evidence type="ECO:0000256" key="5">
    <source>
        <dbReference type="ARBA" id="ARBA00047664"/>
    </source>
</evidence>
<protein>
    <recommendedName>
        <fullName evidence="6">Phosphoribosylglycinamide formyltransferase</fullName>
        <ecNumber evidence="6">2.1.2.2</ecNumber>
    </recommendedName>
    <alternativeName>
        <fullName evidence="6">5'-phosphoribosylglycinamide transformylase</fullName>
    </alternativeName>
    <alternativeName>
        <fullName evidence="6">GAR transformylase</fullName>
        <shortName evidence="6">GART</shortName>
    </alternativeName>
</protein>
<evidence type="ECO:0000259" key="7">
    <source>
        <dbReference type="Pfam" id="PF00551"/>
    </source>
</evidence>
<reference evidence="9" key="1">
    <citation type="submission" date="2014-11" db="EMBL/GenBank/DDBJ databases">
        <authorList>
            <person name="Wibberg D."/>
        </authorList>
    </citation>
    <scope>NUCLEOTIDE SEQUENCE [LARGE SCALE GENOMIC DNA]</scope>
    <source>
        <strain evidence="9">L3</strain>
    </source>
</reference>
<dbReference type="Gene3D" id="3.40.50.170">
    <property type="entry name" value="Formyl transferase, N-terminal domain"/>
    <property type="match status" value="1"/>
</dbReference>
<evidence type="ECO:0000313" key="9">
    <source>
        <dbReference type="Proteomes" id="UP000032809"/>
    </source>
</evidence>
<feature type="binding site" evidence="6">
    <location>
        <begin position="12"/>
        <end position="14"/>
    </location>
    <ligand>
        <name>N(1)-(5-phospho-beta-D-ribosyl)glycinamide</name>
        <dbReference type="ChEBI" id="CHEBI:143788"/>
    </ligand>
</feature>
<sequence>MKEIIILASGNGSNFESICVYFSKSKSIRVKQLITDNKDAFVIQRAKKLNVDYKIIDYHCFNNKSEYNHTLFEHLKSFNFDLIVLAGYMRILPDYIVNYYKGKIINIHPSLLPNYKGINAIARAFENKEKYTGITIHYVDEGVDTGKIIFQKKVRIKKSDTIESLEKRIHKIEHKTYPKIIKRVLAKNN</sequence>
<dbReference type="AlphaFoldDB" id="A0A0C7NS93"/>
<dbReference type="PANTHER" id="PTHR43369">
    <property type="entry name" value="PHOSPHORIBOSYLGLYCINAMIDE FORMYLTRANSFERASE"/>
    <property type="match status" value="1"/>
</dbReference>
<dbReference type="STRING" id="1006576.DTL3_1418"/>
<comment type="catalytic activity">
    <reaction evidence="5 6">
        <text>N(1)-(5-phospho-beta-D-ribosyl)glycinamide + (6R)-10-formyltetrahydrofolate = N(2)-formyl-N(1)-(5-phospho-beta-D-ribosyl)glycinamide + (6S)-5,6,7,8-tetrahydrofolate + H(+)</text>
        <dbReference type="Rhea" id="RHEA:15053"/>
        <dbReference type="ChEBI" id="CHEBI:15378"/>
        <dbReference type="ChEBI" id="CHEBI:57453"/>
        <dbReference type="ChEBI" id="CHEBI:143788"/>
        <dbReference type="ChEBI" id="CHEBI:147286"/>
        <dbReference type="ChEBI" id="CHEBI:195366"/>
        <dbReference type="EC" id="2.1.2.2"/>
    </reaction>
</comment>
<feature type="binding site" evidence="6">
    <location>
        <position position="64"/>
    </location>
    <ligand>
        <name>(6R)-10-formyltetrahydrofolate</name>
        <dbReference type="ChEBI" id="CHEBI:195366"/>
    </ligand>
</feature>
<evidence type="ECO:0000256" key="1">
    <source>
        <dbReference type="ARBA" id="ARBA00005054"/>
    </source>
</evidence>
<dbReference type="SUPFAM" id="SSF53328">
    <property type="entry name" value="Formyltransferase"/>
    <property type="match status" value="1"/>
</dbReference>
<dbReference type="Proteomes" id="UP000032809">
    <property type="component" value="Chromosome I"/>
</dbReference>
<organism evidence="8 9">
    <name type="scientific">Defluviitoga tunisiensis</name>
    <dbReference type="NCBI Taxonomy" id="1006576"/>
    <lineage>
        <taxon>Bacteria</taxon>
        <taxon>Thermotogati</taxon>
        <taxon>Thermotogota</taxon>
        <taxon>Thermotogae</taxon>
        <taxon>Petrotogales</taxon>
        <taxon>Petrotogaceae</taxon>
        <taxon>Defluviitoga</taxon>
    </lineage>
</organism>
<dbReference type="InterPro" id="IPR001555">
    <property type="entry name" value="GART_AS"/>
</dbReference>
<dbReference type="InterPro" id="IPR036477">
    <property type="entry name" value="Formyl_transf_N_sf"/>
</dbReference>
<evidence type="ECO:0000256" key="3">
    <source>
        <dbReference type="ARBA" id="ARBA00022755"/>
    </source>
</evidence>
<evidence type="ECO:0000313" key="8">
    <source>
        <dbReference type="EMBL" id="CEP78712.1"/>
    </source>
</evidence>
<dbReference type="UniPathway" id="UPA00074">
    <property type="reaction ID" value="UER00126"/>
</dbReference>
<keyword evidence="9" id="KW-1185">Reference proteome</keyword>
<dbReference type="HOGENOM" id="CLU_038395_1_3_0"/>
<feature type="site" description="Raises pKa of active site His" evidence="6">
    <location>
        <position position="144"/>
    </location>
</feature>
<keyword evidence="2 6" id="KW-0808">Transferase</keyword>
<dbReference type="HAMAP" id="MF_01930">
    <property type="entry name" value="PurN"/>
    <property type="match status" value="1"/>
</dbReference>
<dbReference type="RefSeq" id="WP_045088105.1">
    <property type="nucleotide sequence ID" value="NZ_LN824141.1"/>
</dbReference>
<feature type="domain" description="Formyl transferase N-terminal" evidence="7">
    <location>
        <begin position="3"/>
        <end position="180"/>
    </location>
</feature>
<keyword evidence="3 6" id="KW-0658">Purine biosynthesis</keyword>
<feature type="active site" description="Proton donor" evidence="6">
    <location>
        <position position="108"/>
    </location>
</feature>
<dbReference type="GO" id="GO:0005829">
    <property type="term" value="C:cytosol"/>
    <property type="evidence" value="ECO:0007669"/>
    <property type="project" value="TreeGrafter"/>
</dbReference>
<dbReference type="NCBIfam" id="TIGR00639">
    <property type="entry name" value="PurN"/>
    <property type="match status" value="1"/>
</dbReference>
<dbReference type="PROSITE" id="PS00373">
    <property type="entry name" value="GART"/>
    <property type="match status" value="1"/>
</dbReference>
<evidence type="ECO:0000256" key="4">
    <source>
        <dbReference type="ARBA" id="ARBA00038440"/>
    </source>
</evidence>
<dbReference type="EC" id="2.1.2.2" evidence="6"/>
<proteinExistence type="inferred from homology"/>
<name>A0A0C7NS93_DEFTU</name>